<dbReference type="STRING" id="157652.A0A371F1C6"/>
<dbReference type="InterPro" id="IPR039537">
    <property type="entry name" value="Retrotran_Ty1/copia-like"/>
</dbReference>
<feature type="signal peptide" evidence="1">
    <location>
        <begin position="1"/>
        <end position="19"/>
    </location>
</feature>
<dbReference type="PANTHER" id="PTHR42648:SF28">
    <property type="entry name" value="TRANSPOSON-ENCODED PROTEIN WITH RIBONUCLEASE H-LIKE AND RETROVIRUS ZINC FINGER-LIKE DOMAINS"/>
    <property type="match status" value="1"/>
</dbReference>
<dbReference type="PANTHER" id="PTHR42648">
    <property type="entry name" value="TRANSPOSASE, PUTATIVE-RELATED"/>
    <property type="match status" value="1"/>
</dbReference>
<protein>
    <recommendedName>
        <fullName evidence="4">Integrase catalytic domain-containing protein</fullName>
    </recommendedName>
</protein>
<dbReference type="Proteomes" id="UP000257109">
    <property type="component" value="Unassembled WGS sequence"/>
</dbReference>
<reference evidence="2" key="1">
    <citation type="submission" date="2018-05" db="EMBL/GenBank/DDBJ databases">
        <title>Draft genome of Mucuna pruriens seed.</title>
        <authorList>
            <person name="Nnadi N.E."/>
            <person name="Vos R."/>
            <person name="Hasami M.H."/>
            <person name="Devisetty U.K."/>
            <person name="Aguiy J.C."/>
        </authorList>
    </citation>
    <scope>NUCLEOTIDE SEQUENCE [LARGE SCALE GENOMIC DNA]</scope>
    <source>
        <strain evidence="2">JCA_2017</strain>
    </source>
</reference>
<evidence type="ECO:0000256" key="1">
    <source>
        <dbReference type="SAM" id="SignalP"/>
    </source>
</evidence>
<dbReference type="OrthoDB" id="413361at2759"/>
<accession>A0A371F1C6</accession>
<dbReference type="GO" id="GO:0003676">
    <property type="term" value="F:nucleic acid binding"/>
    <property type="evidence" value="ECO:0007669"/>
    <property type="project" value="InterPro"/>
</dbReference>
<keyword evidence="3" id="KW-1185">Reference proteome</keyword>
<dbReference type="AlphaFoldDB" id="A0A371F1C6"/>
<dbReference type="SUPFAM" id="SSF53098">
    <property type="entry name" value="Ribonuclease H-like"/>
    <property type="match status" value="1"/>
</dbReference>
<evidence type="ECO:0000313" key="2">
    <source>
        <dbReference type="EMBL" id="RDX72091.1"/>
    </source>
</evidence>
<evidence type="ECO:0008006" key="4">
    <source>
        <dbReference type="Google" id="ProtNLM"/>
    </source>
</evidence>
<dbReference type="EMBL" id="QJKJ01011072">
    <property type="protein sequence ID" value="RDX72091.1"/>
    <property type="molecule type" value="Genomic_DNA"/>
</dbReference>
<comment type="caution">
    <text evidence="2">The sequence shown here is derived from an EMBL/GenBank/DDBJ whole genome shotgun (WGS) entry which is preliminary data.</text>
</comment>
<gene>
    <name evidence="2" type="ORF">CR513_48476</name>
</gene>
<sequence length="204" mass="23662">MIFTSLILIHVLIVSKANSLQKIINKATNMCNDVLQLIHTNICGQITPTTMGGYRYFITFIYDFSRFGWIDLLQDKSCSLEAFKSFKTTIELKTGKKNKCVRLDRGGEYYGYYNETTRNPRPFARFLYECGIKAQYTMPDTLGQNRVAKRLPNKLMSKTPYEQMAGRKLSLRHFHVWGCKGEVRPYNPQQKKLDLKIVSNFFIG</sequence>
<feature type="non-terminal residue" evidence="2">
    <location>
        <position position="1"/>
    </location>
</feature>
<dbReference type="InterPro" id="IPR012337">
    <property type="entry name" value="RNaseH-like_sf"/>
</dbReference>
<dbReference type="Gene3D" id="3.30.420.10">
    <property type="entry name" value="Ribonuclease H-like superfamily/Ribonuclease H"/>
    <property type="match status" value="1"/>
</dbReference>
<keyword evidence="1" id="KW-0732">Signal</keyword>
<organism evidence="2 3">
    <name type="scientific">Mucuna pruriens</name>
    <name type="common">Velvet bean</name>
    <name type="synonym">Dolichos pruriens</name>
    <dbReference type="NCBI Taxonomy" id="157652"/>
    <lineage>
        <taxon>Eukaryota</taxon>
        <taxon>Viridiplantae</taxon>
        <taxon>Streptophyta</taxon>
        <taxon>Embryophyta</taxon>
        <taxon>Tracheophyta</taxon>
        <taxon>Spermatophyta</taxon>
        <taxon>Magnoliopsida</taxon>
        <taxon>eudicotyledons</taxon>
        <taxon>Gunneridae</taxon>
        <taxon>Pentapetalae</taxon>
        <taxon>rosids</taxon>
        <taxon>fabids</taxon>
        <taxon>Fabales</taxon>
        <taxon>Fabaceae</taxon>
        <taxon>Papilionoideae</taxon>
        <taxon>50 kb inversion clade</taxon>
        <taxon>NPAAA clade</taxon>
        <taxon>indigoferoid/millettioid clade</taxon>
        <taxon>Phaseoleae</taxon>
        <taxon>Mucuna</taxon>
    </lineage>
</organism>
<name>A0A371F1C6_MUCPR</name>
<proteinExistence type="predicted"/>
<dbReference type="InterPro" id="IPR036397">
    <property type="entry name" value="RNaseH_sf"/>
</dbReference>
<feature type="chain" id="PRO_5016985011" description="Integrase catalytic domain-containing protein" evidence="1">
    <location>
        <begin position="20"/>
        <end position="204"/>
    </location>
</feature>
<evidence type="ECO:0000313" key="3">
    <source>
        <dbReference type="Proteomes" id="UP000257109"/>
    </source>
</evidence>